<reference evidence="1 2" key="1">
    <citation type="submission" date="2014-09" db="EMBL/GenBank/DDBJ databases">
        <authorList>
            <person name="Ellenberger Sabrina"/>
        </authorList>
    </citation>
    <scope>NUCLEOTIDE SEQUENCE [LARGE SCALE GENOMIC DNA]</scope>
    <source>
        <strain evidence="1 2">CBS 412.66</strain>
    </source>
</reference>
<evidence type="ECO:0000313" key="1">
    <source>
        <dbReference type="EMBL" id="CEP15420.1"/>
    </source>
</evidence>
<gene>
    <name evidence="1" type="primary">PARPA_09636.1 scaffold 37480</name>
</gene>
<keyword evidence="2" id="KW-1185">Reference proteome</keyword>
<protein>
    <submittedName>
        <fullName evidence="1">Uncharacterized protein</fullName>
    </submittedName>
</protein>
<organism evidence="1 2">
    <name type="scientific">Parasitella parasitica</name>
    <dbReference type="NCBI Taxonomy" id="35722"/>
    <lineage>
        <taxon>Eukaryota</taxon>
        <taxon>Fungi</taxon>
        <taxon>Fungi incertae sedis</taxon>
        <taxon>Mucoromycota</taxon>
        <taxon>Mucoromycotina</taxon>
        <taxon>Mucoromycetes</taxon>
        <taxon>Mucorales</taxon>
        <taxon>Mucorineae</taxon>
        <taxon>Mucoraceae</taxon>
        <taxon>Parasitella</taxon>
    </lineage>
</organism>
<dbReference type="AlphaFoldDB" id="A0A0B7NAB1"/>
<dbReference type="Proteomes" id="UP000054107">
    <property type="component" value="Unassembled WGS sequence"/>
</dbReference>
<name>A0A0B7NAB1_9FUNG</name>
<evidence type="ECO:0000313" key="2">
    <source>
        <dbReference type="Proteomes" id="UP000054107"/>
    </source>
</evidence>
<proteinExistence type="predicted"/>
<accession>A0A0B7NAB1</accession>
<dbReference type="EMBL" id="LN732236">
    <property type="protein sequence ID" value="CEP15420.1"/>
    <property type="molecule type" value="Genomic_DNA"/>
</dbReference>
<sequence>MRNQQAFNLSMEPSERQYFQWRRNIFRKNRACFATLIDCLDQFEWDMQAHHLPIIVHWEKIFPSRLFTAMARSHADIVIARGNFTWSGFREEPIKKCGKSSSDMLEHAREKSEKLSRAYPAFKTVELLVAYVESIFDSSLKTKWKKIKVFAS</sequence>